<dbReference type="SUPFAM" id="SSF55874">
    <property type="entry name" value="ATPase domain of HSP90 chaperone/DNA topoisomerase II/histidine kinase"/>
    <property type="match status" value="1"/>
</dbReference>
<evidence type="ECO:0000313" key="11">
    <source>
        <dbReference type="EMBL" id="MBP1043074.1"/>
    </source>
</evidence>
<dbReference type="Proteomes" id="UP000674938">
    <property type="component" value="Unassembled WGS sequence"/>
</dbReference>
<dbReference type="SUPFAM" id="SSF158472">
    <property type="entry name" value="HAMP domain-like"/>
    <property type="match status" value="1"/>
</dbReference>
<feature type="domain" description="HAMP" evidence="10">
    <location>
        <begin position="78"/>
        <end position="131"/>
    </location>
</feature>
<feature type="transmembrane region" description="Helical" evidence="8">
    <location>
        <begin position="55"/>
        <end position="76"/>
    </location>
</feature>
<keyword evidence="5" id="KW-0808">Transferase</keyword>
<dbReference type="EC" id="2.7.13.3" evidence="3"/>
<dbReference type="CDD" id="cd00082">
    <property type="entry name" value="HisKA"/>
    <property type="match status" value="1"/>
</dbReference>
<dbReference type="Pfam" id="PF00512">
    <property type="entry name" value="HisKA"/>
    <property type="match status" value="1"/>
</dbReference>
<keyword evidence="8" id="KW-0812">Transmembrane</keyword>
<dbReference type="SMART" id="SM00388">
    <property type="entry name" value="HisKA"/>
    <property type="match status" value="1"/>
</dbReference>
<gene>
    <name evidence="11" type="ORF">I6N95_18825</name>
</gene>
<evidence type="ECO:0000259" key="10">
    <source>
        <dbReference type="PROSITE" id="PS50885"/>
    </source>
</evidence>
<keyword evidence="4" id="KW-0597">Phosphoprotein</keyword>
<evidence type="ECO:0000259" key="9">
    <source>
        <dbReference type="PROSITE" id="PS50109"/>
    </source>
</evidence>
<dbReference type="PROSITE" id="PS50885">
    <property type="entry name" value="HAMP"/>
    <property type="match status" value="1"/>
</dbReference>
<dbReference type="Pfam" id="PF00672">
    <property type="entry name" value="HAMP"/>
    <property type="match status" value="1"/>
</dbReference>
<evidence type="ECO:0000256" key="1">
    <source>
        <dbReference type="ARBA" id="ARBA00000085"/>
    </source>
</evidence>
<accession>A0A940PDT4</accession>
<keyword evidence="8" id="KW-0472">Membrane</keyword>
<dbReference type="InterPro" id="IPR003594">
    <property type="entry name" value="HATPase_dom"/>
</dbReference>
<dbReference type="PROSITE" id="PS51257">
    <property type="entry name" value="PROKAR_LIPOPROTEIN"/>
    <property type="match status" value="1"/>
</dbReference>
<dbReference type="InterPro" id="IPR004358">
    <property type="entry name" value="Sig_transdc_His_kin-like_C"/>
</dbReference>
<reference evidence="11" key="1">
    <citation type="submission" date="2020-12" db="EMBL/GenBank/DDBJ databases">
        <title>Vagococcus allomyrinae sp. nov. and Enterococcus lavae sp. nov., isolated from the larvae of Allomyrina dichotoma.</title>
        <authorList>
            <person name="Lee S.D."/>
        </authorList>
    </citation>
    <scope>NUCLEOTIDE SEQUENCE</scope>
    <source>
        <strain evidence="11">BWB3-3</strain>
    </source>
</reference>
<dbReference type="Gene3D" id="6.10.340.10">
    <property type="match status" value="1"/>
</dbReference>
<dbReference type="InterPro" id="IPR005467">
    <property type="entry name" value="His_kinase_dom"/>
</dbReference>
<dbReference type="RefSeq" id="WP_209530887.1">
    <property type="nucleotide sequence ID" value="NZ_JAEEGA010000014.1"/>
</dbReference>
<keyword evidence="8" id="KW-1133">Transmembrane helix</keyword>
<name>A0A940PDT4_9ENTE</name>
<dbReference type="InterPro" id="IPR003660">
    <property type="entry name" value="HAMP_dom"/>
</dbReference>
<comment type="subcellular location">
    <subcellularLocation>
        <location evidence="2">Membrane</location>
    </subcellularLocation>
</comment>
<evidence type="ECO:0000256" key="5">
    <source>
        <dbReference type="ARBA" id="ARBA00022679"/>
    </source>
</evidence>
<comment type="catalytic activity">
    <reaction evidence="1">
        <text>ATP + protein L-histidine = ADP + protein N-phospho-L-histidine.</text>
        <dbReference type="EC" id="2.7.13.3"/>
    </reaction>
</comment>
<dbReference type="InterPro" id="IPR050736">
    <property type="entry name" value="Sensor_HK_Regulatory"/>
</dbReference>
<dbReference type="CDD" id="cd00075">
    <property type="entry name" value="HATPase"/>
    <property type="match status" value="1"/>
</dbReference>
<dbReference type="PROSITE" id="PS50109">
    <property type="entry name" value="HIS_KIN"/>
    <property type="match status" value="1"/>
</dbReference>
<evidence type="ECO:0000313" key="12">
    <source>
        <dbReference type="Proteomes" id="UP000674938"/>
    </source>
</evidence>
<sequence>MKEKKSRFSLTVGLVFFVFFMMISCFIIIGGVVLILAKTKLIAFVPRFSHQYRFFGPFIIIFIFSILMGTMLTALFSHKMLHPFKRAINAINQVANGDLETTLHYERAPYELIELSHSFNRMTKELSGIETLRSDFINHFSHEFKTPIVSIQGFAKLLKDPGISEEDRQKYIDIIIQESTRLTSLSTNVLNLSKVETIEILPQKTSIQLAEQLRQVILLLEPKWQIKQITFNLTLAECWLQSSDELLQQLWINLIDNAIKFSPPNSSITVELIDRGQEVMVVISDQGIGMDQATQELVFNKFYQGDNSHAIEGNGLGLSLVKRIVTLCRGQITLTSSPDKGSTFTITLPKK</sequence>
<dbReference type="GO" id="GO:0000155">
    <property type="term" value="F:phosphorelay sensor kinase activity"/>
    <property type="evidence" value="ECO:0007669"/>
    <property type="project" value="InterPro"/>
</dbReference>
<dbReference type="InterPro" id="IPR036890">
    <property type="entry name" value="HATPase_C_sf"/>
</dbReference>
<keyword evidence="12" id="KW-1185">Reference proteome</keyword>
<proteinExistence type="predicted"/>
<evidence type="ECO:0000256" key="7">
    <source>
        <dbReference type="ARBA" id="ARBA00023012"/>
    </source>
</evidence>
<dbReference type="PRINTS" id="PR00344">
    <property type="entry name" value="BCTRLSENSOR"/>
</dbReference>
<dbReference type="SMART" id="SM00304">
    <property type="entry name" value="HAMP"/>
    <property type="match status" value="1"/>
</dbReference>
<feature type="transmembrane region" description="Helical" evidence="8">
    <location>
        <begin position="12"/>
        <end position="35"/>
    </location>
</feature>
<dbReference type="EMBL" id="JAEEGA010000014">
    <property type="protein sequence ID" value="MBP1043074.1"/>
    <property type="molecule type" value="Genomic_DNA"/>
</dbReference>
<evidence type="ECO:0000256" key="2">
    <source>
        <dbReference type="ARBA" id="ARBA00004370"/>
    </source>
</evidence>
<evidence type="ECO:0000256" key="3">
    <source>
        <dbReference type="ARBA" id="ARBA00012438"/>
    </source>
</evidence>
<keyword evidence="7" id="KW-0902">Two-component regulatory system</keyword>
<feature type="domain" description="Histidine kinase" evidence="9">
    <location>
        <begin position="139"/>
        <end position="351"/>
    </location>
</feature>
<evidence type="ECO:0000256" key="8">
    <source>
        <dbReference type="SAM" id="Phobius"/>
    </source>
</evidence>
<dbReference type="InterPro" id="IPR003661">
    <property type="entry name" value="HisK_dim/P_dom"/>
</dbReference>
<dbReference type="InterPro" id="IPR036097">
    <property type="entry name" value="HisK_dim/P_sf"/>
</dbReference>
<dbReference type="GO" id="GO:0016020">
    <property type="term" value="C:membrane"/>
    <property type="evidence" value="ECO:0007669"/>
    <property type="project" value="UniProtKB-SubCell"/>
</dbReference>
<keyword evidence="6 11" id="KW-0418">Kinase</keyword>
<dbReference type="SMART" id="SM00387">
    <property type="entry name" value="HATPase_c"/>
    <property type="match status" value="1"/>
</dbReference>
<dbReference type="PANTHER" id="PTHR43711">
    <property type="entry name" value="TWO-COMPONENT HISTIDINE KINASE"/>
    <property type="match status" value="1"/>
</dbReference>
<dbReference type="PANTHER" id="PTHR43711:SF1">
    <property type="entry name" value="HISTIDINE KINASE 1"/>
    <property type="match status" value="1"/>
</dbReference>
<protein>
    <recommendedName>
        <fullName evidence="3">histidine kinase</fullName>
        <ecNumber evidence="3">2.7.13.3</ecNumber>
    </recommendedName>
</protein>
<dbReference type="SUPFAM" id="SSF47384">
    <property type="entry name" value="Homodimeric domain of signal transducing histidine kinase"/>
    <property type="match status" value="1"/>
</dbReference>
<dbReference type="CDD" id="cd06225">
    <property type="entry name" value="HAMP"/>
    <property type="match status" value="1"/>
</dbReference>
<dbReference type="Gene3D" id="1.10.287.130">
    <property type="match status" value="1"/>
</dbReference>
<dbReference type="Gene3D" id="3.30.565.10">
    <property type="entry name" value="Histidine kinase-like ATPase, C-terminal domain"/>
    <property type="match status" value="1"/>
</dbReference>
<evidence type="ECO:0000256" key="4">
    <source>
        <dbReference type="ARBA" id="ARBA00022553"/>
    </source>
</evidence>
<dbReference type="FunFam" id="3.30.565.10:FF:000006">
    <property type="entry name" value="Sensor histidine kinase WalK"/>
    <property type="match status" value="1"/>
</dbReference>
<evidence type="ECO:0000256" key="6">
    <source>
        <dbReference type="ARBA" id="ARBA00022777"/>
    </source>
</evidence>
<organism evidence="11 12">
    <name type="scientific">Vagococcus allomyrinae</name>
    <dbReference type="NCBI Taxonomy" id="2794353"/>
    <lineage>
        <taxon>Bacteria</taxon>
        <taxon>Bacillati</taxon>
        <taxon>Bacillota</taxon>
        <taxon>Bacilli</taxon>
        <taxon>Lactobacillales</taxon>
        <taxon>Enterococcaceae</taxon>
        <taxon>Vagococcus</taxon>
    </lineage>
</organism>
<comment type="caution">
    <text evidence="11">The sequence shown here is derived from an EMBL/GenBank/DDBJ whole genome shotgun (WGS) entry which is preliminary data.</text>
</comment>
<dbReference type="AlphaFoldDB" id="A0A940PDT4"/>
<dbReference type="Pfam" id="PF02518">
    <property type="entry name" value="HATPase_c"/>
    <property type="match status" value="1"/>
</dbReference>